<dbReference type="AlphaFoldDB" id="A0A834VXR3"/>
<keyword evidence="1" id="KW-0472">Membrane</keyword>
<evidence type="ECO:0000313" key="3">
    <source>
        <dbReference type="Proteomes" id="UP000634136"/>
    </source>
</evidence>
<dbReference type="Proteomes" id="UP000634136">
    <property type="component" value="Unassembled WGS sequence"/>
</dbReference>
<sequence length="307" mass="34197">MDGLQPPLATTVCVLVACLHQQCPFALFLKLELRLLATWRMLKTLWPNGGCQPVPGLSRAESNLVPRFSLSLHECKRNRDDVPVFVLPHRNQQRVLVLSVQECPVHLQHRLQLPPCINTGFERPKHPFELDYARPLACLQSGTTLLPPAWLVAQPPSYPSACHTKLPSYCTPGLRPSAFPAMPSCRRCCGGRCILKSSTTEGPPFNMAFKGKYFQSILNGLLVHEDQPASKIFILLPGANFRDISVVRRPSHVRKIYLRLVWSGPKFSRATAANVAHVDFLVVVGILSFIVIRILLLVVAVLNVVTH</sequence>
<evidence type="ECO:0000313" key="2">
    <source>
        <dbReference type="EMBL" id="KAF7802038.1"/>
    </source>
</evidence>
<protein>
    <submittedName>
        <fullName evidence="2">Uncharacterized protein</fullName>
    </submittedName>
</protein>
<organism evidence="2 3">
    <name type="scientific">Senna tora</name>
    <dbReference type="NCBI Taxonomy" id="362788"/>
    <lineage>
        <taxon>Eukaryota</taxon>
        <taxon>Viridiplantae</taxon>
        <taxon>Streptophyta</taxon>
        <taxon>Embryophyta</taxon>
        <taxon>Tracheophyta</taxon>
        <taxon>Spermatophyta</taxon>
        <taxon>Magnoliopsida</taxon>
        <taxon>eudicotyledons</taxon>
        <taxon>Gunneridae</taxon>
        <taxon>Pentapetalae</taxon>
        <taxon>rosids</taxon>
        <taxon>fabids</taxon>
        <taxon>Fabales</taxon>
        <taxon>Fabaceae</taxon>
        <taxon>Caesalpinioideae</taxon>
        <taxon>Cassia clade</taxon>
        <taxon>Senna</taxon>
    </lineage>
</organism>
<reference evidence="2" key="1">
    <citation type="submission" date="2020-09" db="EMBL/GenBank/DDBJ databases">
        <title>Genome-Enabled Discovery of Anthraquinone Biosynthesis in Senna tora.</title>
        <authorList>
            <person name="Kang S.-H."/>
            <person name="Pandey R.P."/>
            <person name="Lee C.-M."/>
            <person name="Sim J.-S."/>
            <person name="Jeong J.-T."/>
            <person name="Choi B.-S."/>
            <person name="Jung M."/>
            <person name="Ginzburg D."/>
            <person name="Zhao K."/>
            <person name="Won S.Y."/>
            <person name="Oh T.-J."/>
            <person name="Yu Y."/>
            <person name="Kim N.-H."/>
            <person name="Lee O.R."/>
            <person name="Lee T.-H."/>
            <person name="Bashyal P."/>
            <person name="Kim T.-S."/>
            <person name="Lee W.-H."/>
            <person name="Kawkins C."/>
            <person name="Kim C.-K."/>
            <person name="Kim J.S."/>
            <person name="Ahn B.O."/>
            <person name="Rhee S.Y."/>
            <person name="Sohng J.K."/>
        </authorList>
    </citation>
    <scope>NUCLEOTIDE SEQUENCE</scope>
    <source>
        <tissue evidence="2">Leaf</tissue>
    </source>
</reference>
<dbReference type="EMBL" id="JAAIUW010000013">
    <property type="protein sequence ID" value="KAF7802038.1"/>
    <property type="molecule type" value="Genomic_DNA"/>
</dbReference>
<proteinExistence type="predicted"/>
<comment type="caution">
    <text evidence="2">The sequence shown here is derived from an EMBL/GenBank/DDBJ whole genome shotgun (WGS) entry which is preliminary data.</text>
</comment>
<keyword evidence="1" id="KW-1133">Transmembrane helix</keyword>
<keyword evidence="3" id="KW-1185">Reference proteome</keyword>
<gene>
    <name evidence="2" type="ORF">G2W53_041149</name>
</gene>
<keyword evidence="1" id="KW-0812">Transmembrane</keyword>
<evidence type="ECO:0000256" key="1">
    <source>
        <dbReference type="SAM" id="Phobius"/>
    </source>
</evidence>
<name>A0A834VXR3_9FABA</name>
<accession>A0A834VXR3</accession>
<feature type="transmembrane region" description="Helical" evidence="1">
    <location>
        <begin position="280"/>
        <end position="305"/>
    </location>
</feature>